<dbReference type="SUPFAM" id="SSF52540">
    <property type="entry name" value="P-loop containing nucleoside triphosphate hydrolases"/>
    <property type="match status" value="1"/>
</dbReference>
<feature type="domain" description="Dynamin N-terminal" evidence="1">
    <location>
        <begin position="56"/>
        <end position="208"/>
    </location>
</feature>
<dbReference type="EMBL" id="RSEC01000048">
    <property type="protein sequence ID" value="RSD16271.1"/>
    <property type="molecule type" value="Genomic_DNA"/>
</dbReference>
<accession>A0A3R9DW00</accession>
<comment type="caution">
    <text evidence="2">The sequence shown here is derived from an EMBL/GenBank/DDBJ whole genome shotgun (WGS) entry which is preliminary data.</text>
</comment>
<dbReference type="AlphaFoldDB" id="A0A3R9DW00"/>
<proteinExistence type="predicted"/>
<dbReference type="PANTHER" id="PTHR43681:SF1">
    <property type="entry name" value="SARCALUMENIN"/>
    <property type="match status" value="1"/>
</dbReference>
<evidence type="ECO:0000313" key="3">
    <source>
        <dbReference type="Proteomes" id="UP000267081"/>
    </source>
</evidence>
<dbReference type="Proteomes" id="UP000267081">
    <property type="component" value="Unassembled WGS sequence"/>
</dbReference>
<name>A0A3R9DW00_9PSEU</name>
<dbReference type="InterPro" id="IPR027417">
    <property type="entry name" value="P-loop_NTPase"/>
</dbReference>
<protein>
    <submittedName>
        <fullName evidence="2">Isoniazid inducible protein IniA</fullName>
    </submittedName>
</protein>
<dbReference type="OrthoDB" id="3798616at2"/>
<dbReference type="InterPro" id="IPR045063">
    <property type="entry name" value="Dynamin_N"/>
</dbReference>
<reference evidence="2 3" key="1">
    <citation type="submission" date="2018-12" db="EMBL/GenBank/DDBJ databases">
        <title>Amycolatopsis eburnea sp. nov. actinomycete associate with arbuscular mycorrhiza fungal spore.</title>
        <authorList>
            <person name="Lumyong S."/>
            <person name="Chaiya L."/>
        </authorList>
    </citation>
    <scope>NUCLEOTIDE SEQUENCE [LARGE SCALE GENOMIC DNA]</scope>
    <source>
        <strain evidence="2 3">GLM-1</strain>
    </source>
</reference>
<evidence type="ECO:0000313" key="2">
    <source>
        <dbReference type="EMBL" id="RSD16271.1"/>
    </source>
</evidence>
<dbReference type="PANTHER" id="PTHR43681">
    <property type="entry name" value="TRANSMEMBRANE GTPASE FZO"/>
    <property type="match status" value="1"/>
</dbReference>
<dbReference type="Pfam" id="PF00350">
    <property type="entry name" value="Dynamin_N"/>
    <property type="match status" value="1"/>
</dbReference>
<keyword evidence="3" id="KW-1185">Reference proteome</keyword>
<evidence type="ECO:0000259" key="1">
    <source>
        <dbReference type="Pfam" id="PF00350"/>
    </source>
</evidence>
<gene>
    <name evidence="2" type="ORF">EIY87_21640</name>
</gene>
<dbReference type="Gene3D" id="3.40.50.300">
    <property type="entry name" value="P-loop containing nucleotide triphosphate hydrolases"/>
    <property type="match status" value="1"/>
</dbReference>
<organism evidence="2 3">
    <name type="scientific">Amycolatopsis eburnea</name>
    <dbReference type="NCBI Taxonomy" id="2267691"/>
    <lineage>
        <taxon>Bacteria</taxon>
        <taxon>Bacillati</taxon>
        <taxon>Actinomycetota</taxon>
        <taxon>Actinomycetes</taxon>
        <taxon>Pseudonocardiales</taxon>
        <taxon>Pseudonocardiaceae</taxon>
        <taxon>Amycolatopsis</taxon>
    </lineage>
</organism>
<sequence length="605" mass="65583">MCARGVNRGHSFAVTAPAWLEVLNETMDACRTHGRADLAERLRRRRDAPPGQIRLGVLGFPKQGKGYLLNAVLNAPVCAVGDAPTPAVPTEIAYSAEPAATLVGRSRERIPVAVERLTGELGARPAGTLSRVEVGVPRELLSAGLVLVDTPPVGDPRSPRTAAALDLLAEADAVILVSDATAPLSPAELALARHVRTWCPHVLVALTKIDASPGWRAVAERNRALLAEAGIDAPVQPVSAVVRQAAAKAGDADLNARSGFPELLSWIAEQAARPPEQSRALLAAVGVRAAAAELVESLRDRAEAAGQDAGLGQAALLQRAQRRADDLRRQNTKWQNLLSDEITDLLSDAEYDLRERTRKIVNTIDRTFDEGDPAKVWDEFAPWLDNALAEAVDVNYTWLADRAEWIAQAVAQCFGAQYDRALPDLRLDGSGVEGLDDVRRPKIEKFKVGQQAFTGLRGSYGGVLMFGLVTSLAGLPLINPVSIGAGAAFAAKTIKDEGGMRLQRRQAVAKQAAQRHVDDVFLRFSKECRDSIRVVQRRLRDHFTGLAEELADELTRERETIMAGTAERERRTVHIRREIDRLAGLHQRAGELGTIAGRQRRELSA</sequence>
<dbReference type="InterPro" id="IPR051943">
    <property type="entry name" value="TRAFAC_Dynamin-like_GTPase"/>
</dbReference>